<evidence type="ECO:0000313" key="2">
    <source>
        <dbReference type="EMBL" id="MBC2607732.1"/>
    </source>
</evidence>
<dbReference type="SUPFAM" id="SSF53807">
    <property type="entry name" value="Helical backbone' metal receptor"/>
    <property type="match status" value="1"/>
</dbReference>
<protein>
    <submittedName>
        <fullName evidence="2">ABC transporter substrate-binding protein</fullName>
    </submittedName>
</protein>
<name>A0A7X1EBE7_9BACT</name>
<dbReference type="RefSeq" id="WP_185661599.1">
    <property type="nucleotide sequence ID" value="NZ_CAWPOO010000013.1"/>
</dbReference>
<sequence length="368" mass="41245">MKSFSFILLLALFCFVGQASELRYAKNFSIRDHEDYREIEVRNTWVGAGDEKQVYALVPRGSDLPELDDSVVVIRTPVERLAVMTTVFLGVVHELDLYESLAGVANPNFVNDQRTIELLEAGKVKELQSGSSMNLETMMLLQPDLVLTSTTGNPTFDVDPQLSRSALPIVVTAAYMEEHPLGRTEWIKFVAAFYGEEKQALADIIFNEVATEYERLVELAAAVESRPTVLTNAPFGGSWHVSGGQSYTAKALEHAGADYLWKDLDSSGSQPMDIEIILQRAADVDIWLNPSSYSTMKSLLAQDERYVAFKALREGEVYNKTVRVNENGGNDIYERGVAHPEEVLADLIKIFHPELLPEHEFVFYEKLK</sequence>
<dbReference type="PANTHER" id="PTHR30535:SF34">
    <property type="entry name" value="MOLYBDATE-BINDING PROTEIN MOLA"/>
    <property type="match status" value="1"/>
</dbReference>
<dbReference type="PANTHER" id="PTHR30535">
    <property type="entry name" value="VITAMIN B12-BINDING PROTEIN"/>
    <property type="match status" value="1"/>
</dbReference>
<reference evidence="2 3" key="1">
    <citation type="submission" date="2020-07" db="EMBL/GenBank/DDBJ databases">
        <authorList>
            <person name="Feng X."/>
        </authorList>
    </citation>
    <scope>NUCLEOTIDE SEQUENCE [LARGE SCALE GENOMIC DNA]</scope>
    <source>
        <strain evidence="2 3">JCM23202</strain>
    </source>
</reference>
<evidence type="ECO:0000313" key="3">
    <source>
        <dbReference type="Proteomes" id="UP000526501"/>
    </source>
</evidence>
<evidence type="ECO:0000259" key="1">
    <source>
        <dbReference type="PROSITE" id="PS50983"/>
    </source>
</evidence>
<gene>
    <name evidence="2" type="ORF">H5P27_16890</name>
</gene>
<dbReference type="GO" id="GO:0071281">
    <property type="term" value="P:cellular response to iron ion"/>
    <property type="evidence" value="ECO:0007669"/>
    <property type="project" value="TreeGrafter"/>
</dbReference>
<dbReference type="AlphaFoldDB" id="A0A7X1EBE7"/>
<organism evidence="2 3">
    <name type="scientific">Pelagicoccus albus</name>
    <dbReference type="NCBI Taxonomy" id="415222"/>
    <lineage>
        <taxon>Bacteria</taxon>
        <taxon>Pseudomonadati</taxon>
        <taxon>Verrucomicrobiota</taxon>
        <taxon>Opitutia</taxon>
        <taxon>Puniceicoccales</taxon>
        <taxon>Pelagicoccaceae</taxon>
        <taxon>Pelagicoccus</taxon>
    </lineage>
</organism>
<dbReference type="Proteomes" id="UP000526501">
    <property type="component" value="Unassembled WGS sequence"/>
</dbReference>
<dbReference type="Pfam" id="PF01497">
    <property type="entry name" value="Peripla_BP_2"/>
    <property type="match status" value="1"/>
</dbReference>
<comment type="caution">
    <text evidence="2">The sequence shown here is derived from an EMBL/GenBank/DDBJ whole genome shotgun (WGS) entry which is preliminary data.</text>
</comment>
<proteinExistence type="predicted"/>
<dbReference type="PROSITE" id="PS50983">
    <property type="entry name" value="FE_B12_PBP"/>
    <property type="match status" value="1"/>
</dbReference>
<feature type="domain" description="Fe/B12 periplasmic-binding" evidence="1">
    <location>
        <begin position="80"/>
        <end position="355"/>
    </location>
</feature>
<dbReference type="InterPro" id="IPR050902">
    <property type="entry name" value="ABC_Transporter_SBP"/>
</dbReference>
<accession>A0A7X1EBE7</accession>
<dbReference type="EMBL" id="JACHVC010000013">
    <property type="protein sequence ID" value="MBC2607732.1"/>
    <property type="molecule type" value="Genomic_DNA"/>
</dbReference>
<dbReference type="InterPro" id="IPR002491">
    <property type="entry name" value="ABC_transptr_periplasmic_BD"/>
</dbReference>
<keyword evidence="3" id="KW-1185">Reference proteome</keyword>
<dbReference type="Gene3D" id="3.40.50.1980">
    <property type="entry name" value="Nitrogenase molybdenum iron protein domain"/>
    <property type="match status" value="2"/>
</dbReference>